<dbReference type="InterPro" id="IPR001328">
    <property type="entry name" value="Pept_tRNA_hydro"/>
</dbReference>
<evidence type="ECO:0000256" key="10">
    <source>
        <dbReference type="RuleBase" id="RU004320"/>
    </source>
</evidence>
<dbReference type="EMBL" id="VBWP01000006">
    <property type="protein sequence ID" value="TLG72900.1"/>
    <property type="molecule type" value="Genomic_DNA"/>
</dbReference>
<dbReference type="Pfam" id="PF01195">
    <property type="entry name" value="Pept_tRNA_hydro"/>
    <property type="match status" value="1"/>
</dbReference>
<dbReference type="GO" id="GO:0004045">
    <property type="term" value="F:peptidyl-tRNA hydrolase activity"/>
    <property type="evidence" value="ECO:0007669"/>
    <property type="project" value="UniProtKB-UniRule"/>
</dbReference>
<keyword evidence="8" id="KW-0963">Cytoplasm</keyword>
<reference evidence="11 12" key="1">
    <citation type="submission" date="2019-05" db="EMBL/GenBank/DDBJ databases">
        <title>Culicoidintestinum kansasii gen. nov., sp. nov. from the gastrointestinal tract of the biting midge, Culicoides sonorensis.</title>
        <authorList>
            <person name="Neupane S."/>
            <person name="Ghosh A."/>
            <person name="Gunther S."/>
            <person name="Martin K."/>
            <person name="Zurek L."/>
        </authorList>
    </citation>
    <scope>NUCLEOTIDE SEQUENCE [LARGE SCALE GENOMIC DNA]</scope>
    <source>
        <strain evidence="11 12">CS-1</strain>
    </source>
</reference>
<comment type="function">
    <text evidence="8">Hydrolyzes ribosome-free peptidyl-tRNAs (with 1 or more amino acids incorporated), which drop off the ribosome during protein synthesis, or as a result of ribosome stalling.</text>
</comment>
<evidence type="ECO:0000256" key="4">
    <source>
        <dbReference type="ARBA" id="ARBA00022884"/>
    </source>
</evidence>
<evidence type="ECO:0000256" key="7">
    <source>
        <dbReference type="ARBA" id="ARBA00050038"/>
    </source>
</evidence>
<evidence type="ECO:0000256" key="5">
    <source>
        <dbReference type="ARBA" id="ARBA00038063"/>
    </source>
</evidence>
<evidence type="ECO:0000256" key="3">
    <source>
        <dbReference type="ARBA" id="ARBA00022801"/>
    </source>
</evidence>
<organism evidence="11 12">
    <name type="scientific">Culicoidibacter larvae</name>
    <dbReference type="NCBI Taxonomy" id="2579976"/>
    <lineage>
        <taxon>Bacteria</taxon>
        <taxon>Bacillati</taxon>
        <taxon>Bacillota</taxon>
        <taxon>Culicoidibacteria</taxon>
        <taxon>Culicoidibacterales</taxon>
        <taxon>Culicoidibacteraceae</taxon>
        <taxon>Culicoidibacter</taxon>
    </lineage>
</organism>
<keyword evidence="4 8" id="KW-0694">RNA-binding</keyword>
<dbReference type="GO" id="GO:0005737">
    <property type="term" value="C:cytoplasm"/>
    <property type="evidence" value="ECO:0007669"/>
    <property type="project" value="UniProtKB-SubCell"/>
</dbReference>
<feature type="binding site" evidence="8">
    <location>
        <position position="14"/>
    </location>
    <ligand>
        <name>tRNA</name>
        <dbReference type="ChEBI" id="CHEBI:17843"/>
    </ligand>
</feature>
<dbReference type="CDD" id="cd00462">
    <property type="entry name" value="PTH"/>
    <property type="match status" value="1"/>
</dbReference>
<dbReference type="RefSeq" id="WP_138191126.1">
    <property type="nucleotide sequence ID" value="NZ_VBWP01000006.1"/>
</dbReference>
<dbReference type="GO" id="GO:0000049">
    <property type="term" value="F:tRNA binding"/>
    <property type="evidence" value="ECO:0007669"/>
    <property type="project" value="UniProtKB-UniRule"/>
</dbReference>
<sequence>MKIFVGLGNPGKKYQNNRHNVGFMAIDYIAAAWGIDVTKNQFSGLYGEGFVGTEKVALLKPQTYMNLSGQSVRSCADYFDVDDEDIVVLYDDMDIACGTMRVRAQGSAGGHNGMKSIISHLGTQAFPRFRIGIDRPINQSVVDYVLDDFYKVQMELVQDLLPEVERAATMFVKEDIIKVMNDFNKKV</sequence>
<proteinExistence type="inferred from homology"/>
<dbReference type="InterPro" id="IPR018171">
    <property type="entry name" value="Pept_tRNA_hydro_CS"/>
</dbReference>
<dbReference type="PANTHER" id="PTHR17224:SF1">
    <property type="entry name" value="PEPTIDYL-TRNA HYDROLASE"/>
    <property type="match status" value="1"/>
</dbReference>
<dbReference type="FunCoup" id="A0A5R8QAJ4">
    <property type="interactions" value="325"/>
</dbReference>
<comment type="subunit">
    <text evidence="8">Monomer.</text>
</comment>
<dbReference type="PROSITE" id="PS01196">
    <property type="entry name" value="PEPT_TRNA_HYDROL_2"/>
    <property type="match status" value="1"/>
</dbReference>
<keyword evidence="2 8" id="KW-0820">tRNA-binding</keyword>
<dbReference type="GO" id="GO:0006515">
    <property type="term" value="P:protein quality control for misfolded or incompletely synthesized proteins"/>
    <property type="evidence" value="ECO:0007669"/>
    <property type="project" value="UniProtKB-UniRule"/>
</dbReference>
<dbReference type="InParanoid" id="A0A5R8QAJ4"/>
<dbReference type="NCBIfam" id="TIGR00447">
    <property type="entry name" value="pth"/>
    <property type="match status" value="1"/>
</dbReference>
<evidence type="ECO:0000256" key="9">
    <source>
        <dbReference type="RuleBase" id="RU000673"/>
    </source>
</evidence>
<evidence type="ECO:0000313" key="11">
    <source>
        <dbReference type="EMBL" id="TLG72900.1"/>
    </source>
</evidence>
<dbReference type="Proteomes" id="UP000306912">
    <property type="component" value="Unassembled WGS sequence"/>
</dbReference>
<feature type="site" description="Discriminates between blocked and unblocked aminoacyl-tRNA" evidence="8">
    <location>
        <position position="9"/>
    </location>
</feature>
<dbReference type="InterPro" id="IPR036416">
    <property type="entry name" value="Pept_tRNA_hydro_sf"/>
</dbReference>
<dbReference type="GO" id="GO:0072344">
    <property type="term" value="P:rescue of stalled ribosome"/>
    <property type="evidence" value="ECO:0007669"/>
    <property type="project" value="UniProtKB-UniRule"/>
</dbReference>
<gene>
    <name evidence="8" type="primary">pth</name>
    <name evidence="11" type="ORF">FEZ08_07585</name>
</gene>
<evidence type="ECO:0000256" key="8">
    <source>
        <dbReference type="HAMAP-Rule" id="MF_00083"/>
    </source>
</evidence>
<dbReference type="OrthoDB" id="9800507at2"/>
<comment type="function">
    <text evidence="8">Catalyzes the release of premature peptidyl moieties from peptidyl-tRNA molecules trapped in stalled 50S ribosomal subunits, and thus maintains levels of free tRNAs and 50S ribosomes.</text>
</comment>
<comment type="subcellular location">
    <subcellularLocation>
        <location evidence="8">Cytoplasm</location>
    </subcellularLocation>
</comment>
<dbReference type="HAMAP" id="MF_00083">
    <property type="entry name" value="Pept_tRNA_hydro_bact"/>
    <property type="match status" value="1"/>
</dbReference>
<feature type="binding site" evidence="8">
    <location>
        <position position="64"/>
    </location>
    <ligand>
        <name>tRNA</name>
        <dbReference type="ChEBI" id="CHEBI:17843"/>
    </ligand>
</feature>
<accession>A0A5R8QAJ4</accession>
<dbReference type="FunFam" id="3.40.50.1470:FF:000001">
    <property type="entry name" value="Peptidyl-tRNA hydrolase"/>
    <property type="match status" value="1"/>
</dbReference>
<dbReference type="SUPFAM" id="SSF53178">
    <property type="entry name" value="Peptidyl-tRNA hydrolase-like"/>
    <property type="match status" value="1"/>
</dbReference>
<keyword evidence="12" id="KW-1185">Reference proteome</keyword>
<feature type="active site" description="Proton acceptor" evidence="8">
    <location>
        <position position="19"/>
    </location>
</feature>
<dbReference type="AlphaFoldDB" id="A0A5R8QAJ4"/>
<evidence type="ECO:0000313" key="12">
    <source>
        <dbReference type="Proteomes" id="UP000306912"/>
    </source>
</evidence>
<evidence type="ECO:0000256" key="6">
    <source>
        <dbReference type="ARBA" id="ARBA00048707"/>
    </source>
</evidence>
<keyword evidence="3 8" id="KW-0378">Hydrolase</keyword>
<comment type="similarity">
    <text evidence="5 8 10">Belongs to the PTH family.</text>
</comment>
<feature type="binding site" evidence="8">
    <location>
        <position position="66"/>
    </location>
    <ligand>
        <name>tRNA</name>
        <dbReference type="ChEBI" id="CHEBI:17843"/>
    </ligand>
</feature>
<evidence type="ECO:0000256" key="1">
    <source>
        <dbReference type="ARBA" id="ARBA00013260"/>
    </source>
</evidence>
<feature type="site" description="Stabilizes the basic form of H active site to accept a proton" evidence="8">
    <location>
        <position position="91"/>
    </location>
</feature>
<dbReference type="EC" id="3.1.1.29" evidence="1 8"/>
<comment type="caution">
    <text evidence="11">The sequence shown here is derived from an EMBL/GenBank/DDBJ whole genome shotgun (WGS) entry which is preliminary data.</text>
</comment>
<dbReference type="Gene3D" id="3.40.50.1470">
    <property type="entry name" value="Peptidyl-tRNA hydrolase"/>
    <property type="match status" value="1"/>
</dbReference>
<feature type="binding site" evidence="8">
    <location>
        <position position="112"/>
    </location>
    <ligand>
        <name>tRNA</name>
        <dbReference type="ChEBI" id="CHEBI:17843"/>
    </ligand>
</feature>
<protein>
    <recommendedName>
        <fullName evidence="7 8">Peptidyl-tRNA hydrolase</fullName>
        <shortName evidence="8">Pth</shortName>
        <ecNumber evidence="1 8">3.1.1.29</ecNumber>
    </recommendedName>
</protein>
<dbReference type="PROSITE" id="PS01195">
    <property type="entry name" value="PEPT_TRNA_HYDROL_1"/>
    <property type="match status" value="1"/>
</dbReference>
<dbReference type="PANTHER" id="PTHR17224">
    <property type="entry name" value="PEPTIDYL-TRNA HYDROLASE"/>
    <property type="match status" value="1"/>
</dbReference>
<evidence type="ECO:0000256" key="2">
    <source>
        <dbReference type="ARBA" id="ARBA00022555"/>
    </source>
</evidence>
<name>A0A5R8QAJ4_9FIRM</name>
<comment type="catalytic activity">
    <reaction evidence="6 8 9">
        <text>an N-acyl-L-alpha-aminoacyl-tRNA + H2O = an N-acyl-L-amino acid + a tRNA + H(+)</text>
        <dbReference type="Rhea" id="RHEA:54448"/>
        <dbReference type="Rhea" id="RHEA-COMP:10123"/>
        <dbReference type="Rhea" id="RHEA-COMP:13883"/>
        <dbReference type="ChEBI" id="CHEBI:15377"/>
        <dbReference type="ChEBI" id="CHEBI:15378"/>
        <dbReference type="ChEBI" id="CHEBI:59874"/>
        <dbReference type="ChEBI" id="CHEBI:78442"/>
        <dbReference type="ChEBI" id="CHEBI:138191"/>
        <dbReference type="EC" id="3.1.1.29"/>
    </reaction>
</comment>